<keyword evidence="2" id="KW-1133">Transmembrane helix</keyword>
<feature type="compositionally biased region" description="Low complexity" evidence="1">
    <location>
        <begin position="468"/>
        <end position="477"/>
    </location>
</feature>
<evidence type="ECO:0000256" key="2">
    <source>
        <dbReference type="SAM" id="Phobius"/>
    </source>
</evidence>
<accession>R9S889</accession>
<evidence type="ECO:0000256" key="1">
    <source>
        <dbReference type="SAM" id="MobiDB-lite"/>
    </source>
</evidence>
<evidence type="ECO:0000313" key="3">
    <source>
        <dbReference type="EMBL" id="AGN12254.1"/>
    </source>
</evidence>
<protein>
    <submittedName>
        <fullName evidence="3">Uncharacterized protein</fullName>
    </submittedName>
</protein>
<dbReference type="Proteomes" id="UP000240482">
    <property type="component" value="Segment"/>
</dbReference>
<dbReference type="EMBL" id="HQ632825">
    <property type="protein sequence ID" value="AGN12254.1"/>
    <property type="molecule type" value="Genomic_DNA"/>
</dbReference>
<name>R9S889_9CAUD</name>
<reference evidence="3 4" key="1">
    <citation type="submission" date="2010-10" db="EMBL/GenBank/DDBJ databases">
        <title>The Genome Sequence of Prochlorococcus phage P-SSM5.</title>
        <authorList>
            <consortium name="The Broad Institute Genome Sequencing Platform"/>
            <person name="Henn M.R."/>
            <person name="Sullivan M.S."/>
            <person name="Osburne M.S."/>
            <person name="Levin J."/>
            <person name="Malboeuf C."/>
            <person name="Casali M."/>
            <person name="Russ C."/>
            <person name="Lennon N."/>
            <person name="Chapman S.B."/>
            <person name="Erlich R."/>
            <person name="Young S.K."/>
            <person name="Yandava C."/>
            <person name="Zeng Q."/>
            <person name="Alvarado L."/>
            <person name="Anderson S."/>
            <person name="Berlin A."/>
            <person name="Chen Z."/>
            <person name="Freedman E."/>
            <person name="Gellesch M."/>
            <person name="Goldberg J."/>
            <person name="Green L."/>
            <person name="Griggs A."/>
            <person name="Gujja S."/>
            <person name="Heilman E.R."/>
            <person name="Heiman D."/>
            <person name="Hollinger A."/>
            <person name="Howarth C."/>
            <person name="Larson L."/>
            <person name="Mehta T."/>
            <person name="Pearson M."/>
            <person name="Roberts A."/>
            <person name="Ryan E."/>
            <person name="Saif S."/>
            <person name="Shea T."/>
            <person name="Shenoy N."/>
            <person name="Sisk P."/>
            <person name="Stolte C."/>
            <person name="Sykes S."/>
            <person name="White J."/>
            <person name="Yu Q."/>
            <person name="Coleman M.L."/>
            <person name="Huang K.H."/>
            <person name="Weigele P.R."/>
            <person name="DeFrancesco A.S."/>
            <person name="Kern S.E."/>
            <person name="Thompson L.R."/>
            <person name="Fu R."/>
            <person name="Hombeck B."/>
            <person name="Chisholm S.W."/>
            <person name="Haas B."/>
            <person name="Nusbaum C."/>
            <person name="Birren B."/>
        </authorList>
    </citation>
    <scope>NUCLEOTIDE SEQUENCE [LARGE SCALE GENOMIC DNA]</scope>
    <source>
        <strain evidence="3 4">P-SSM5</strain>
    </source>
</reference>
<evidence type="ECO:0000313" key="4">
    <source>
        <dbReference type="Proteomes" id="UP000240482"/>
    </source>
</evidence>
<feature type="transmembrane region" description="Helical" evidence="2">
    <location>
        <begin position="98"/>
        <end position="122"/>
    </location>
</feature>
<feature type="region of interest" description="Disordered" evidence="1">
    <location>
        <begin position="464"/>
        <end position="495"/>
    </location>
</feature>
<sequence length="517" mass="56636">MDPTSLIKSTSSLNKISRSFNGLSASITRSSFLTRSIAKTINEDNRSKKIAISTDGSFFRKRRESILRRKREEQVEATGVSGVLKQKGKILKDTGKGFLGRVLSFIGIILLGFLVTKLPAILKGVQALIKRIQQVVGILTGFVNGVIDIFEGMGKKLDQIISFLNPFDKLGEQKERTQKTVEDVQRKQAGLTNGFISSVNRYKDDSDLDEIIKEIEEKRNRPWWDPFGVFDPKEGELTENDQEDIYNSSKSNEDKAWNDLSPKEQEEFIKKNTQVKTAEDMGVLSMNKGGELKKGESAIVGDDAKGKGKDRELFVPNQDGIIFPNNITEKFLEASSFLESNKLKSSLKSTADEFDPTNMMKGFGGIIGTLKTVKDPSKGLLNFGEELKESLNSQMSQAVGSDESQSLIESLKGIGDSLMPEMESVANELKGVIDTPEMQETFTNVKKSMQGVLKEITPKRKGQTIMMPAPQGGQSKSSGGGGGAAALPPPSTSGAVSGGVNIKEYHKHLTTLVTSYT</sequence>
<keyword evidence="2" id="KW-0812">Transmembrane</keyword>
<proteinExistence type="predicted"/>
<gene>
    <name evidence="3" type="ORF">PRTG_00098</name>
</gene>
<organism evidence="3 4">
    <name type="scientific">Prochlorococcus phage P-SSM5</name>
    <dbReference type="NCBI Taxonomy" id="536454"/>
    <lineage>
        <taxon>Viruses</taxon>
        <taxon>Duplodnaviria</taxon>
        <taxon>Heunggongvirae</taxon>
        <taxon>Uroviricota</taxon>
        <taxon>Caudoviricetes</taxon>
        <taxon>Pantevenvirales</taxon>
        <taxon>Kyanoviridae</taxon>
        <taxon>Salacisavirus</taxon>
        <taxon>Salacisavirus pssm2</taxon>
    </lineage>
</organism>
<keyword evidence="2" id="KW-0472">Membrane</keyword>